<organism evidence="1">
    <name type="scientific">Streptomyces avermitilis (strain ATCC 31267 / DSM 46492 / JCM 5070 / NBRC 14893 / NCIMB 12804 / NRRL 8165 / MA-4680)</name>
    <dbReference type="NCBI Taxonomy" id="227882"/>
    <lineage>
        <taxon>Bacteria</taxon>
        <taxon>Bacillati</taxon>
        <taxon>Actinomycetota</taxon>
        <taxon>Actinomycetes</taxon>
        <taxon>Kitasatosporales</taxon>
        <taxon>Streptomycetaceae</taxon>
        <taxon>Streptomyces</taxon>
    </lineage>
</organism>
<proteinExistence type="predicted"/>
<name>A0A143T2C7_STRAW</name>
<protein>
    <submittedName>
        <fullName evidence="1">Uncharacterized protein</fullName>
    </submittedName>
</protein>
<keyword evidence="1" id="KW-0614">Plasmid</keyword>
<dbReference type="AlphaFoldDB" id="A0A143T2C7"/>
<geneLocation type="plasmid" evidence="1">
    <name>SAP2</name>
</geneLocation>
<evidence type="ECO:0000313" key="1">
    <source>
        <dbReference type="EMBL" id="BAU77572.1"/>
    </source>
</evidence>
<gene>
    <name evidence="1" type="ORF">SAVERM_2p128</name>
</gene>
<reference evidence="1" key="1">
    <citation type="submission" date="2016-03" db="EMBL/GenBank/DDBJ databases">
        <title>Complete sequence of the second linear plasmid SAP2 of Streptomyces avermitilis.</title>
        <authorList>
            <person name="Ikeda H."/>
        </authorList>
    </citation>
    <scope>NUCLEOTIDE SEQUENCE</scope>
    <source>
        <strain evidence="1">MA-4680</strain>
        <plasmid evidence="1">SAP2</plasmid>
    </source>
</reference>
<dbReference type="EMBL" id="AP017380">
    <property type="protein sequence ID" value="BAU77572.1"/>
    <property type="molecule type" value="Genomic_DNA"/>
</dbReference>
<accession>A0A143T2C7</accession>
<sequence>MRCRLDVLQSRVYRGQLRTAVRPGMDVVGFPPPVATSVKWIRQQPQCIDEVRLTGVVLPHDDRDALTQRNIHVQQRFEAFGRDFPQVQLLPHFPQERERTGSRHTLKGNQYRCTEVLGRLRRENATPYNRVPGTSWLILRARGVSELGVRSLRSPWR</sequence>